<evidence type="ECO:0000256" key="1">
    <source>
        <dbReference type="ARBA" id="ARBA00023224"/>
    </source>
</evidence>
<name>W9GYA7_9PROT</name>
<dbReference type="PROSITE" id="PS50885">
    <property type="entry name" value="HAMP"/>
    <property type="match status" value="1"/>
</dbReference>
<evidence type="ECO:0000256" key="3">
    <source>
        <dbReference type="PROSITE-ProRule" id="PRU00284"/>
    </source>
</evidence>
<dbReference type="Pfam" id="PF00015">
    <property type="entry name" value="MCPsignal"/>
    <property type="match status" value="1"/>
</dbReference>
<organism evidence="7 8">
    <name type="scientific">Skermanella stibiiresistens SB22</name>
    <dbReference type="NCBI Taxonomy" id="1385369"/>
    <lineage>
        <taxon>Bacteria</taxon>
        <taxon>Pseudomonadati</taxon>
        <taxon>Pseudomonadota</taxon>
        <taxon>Alphaproteobacteria</taxon>
        <taxon>Rhodospirillales</taxon>
        <taxon>Azospirillaceae</taxon>
        <taxon>Skermanella</taxon>
    </lineage>
</organism>
<dbReference type="SUPFAM" id="SSF58104">
    <property type="entry name" value="Methyl-accepting chemotaxis protein (MCP) signaling domain"/>
    <property type="match status" value="1"/>
</dbReference>
<dbReference type="PATRIC" id="fig|1385369.3.peg.5497"/>
<accession>W9GYA7</accession>
<keyword evidence="1 3" id="KW-0807">Transducer</keyword>
<evidence type="ECO:0000259" key="6">
    <source>
        <dbReference type="PROSITE" id="PS50885"/>
    </source>
</evidence>
<dbReference type="PANTHER" id="PTHR32089">
    <property type="entry name" value="METHYL-ACCEPTING CHEMOTAXIS PROTEIN MCPB"/>
    <property type="match status" value="1"/>
</dbReference>
<dbReference type="InterPro" id="IPR004090">
    <property type="entry name" value="Chemotax_Me-accpt_rcpt"/>
</dbReference>
<dbReference type="Gene3D" id="6.10.340.10">
    <property type="match status" value="1"/>
</dbReference>
<dbReference type="Pfam" id="PF12729">
    <property type="entry name" value="4HB_MCP_1"/>
    <property type="match status" value="1"/>
</dbReference>
<dbReference type="PRINTS" id="PR00260">
    <property type="entry name" value="CHEMTRNSDUCR"/>
</dbReference>
<dbReference type="GO" id="GO:0016020">
    <property type="term" value="C:membrane"/>
    <property type="evidence" value="ECO:0007669"/>
    <property type="project" value="InterPro"/>
</dbReference>
<comment type="caution">
    <text evidence="7">The sequence shown here is derived from an EMBL/GenBank/DDBJ whole genome shotgun (WGS) entry which is preliminary data.</text>
</comment>
<dbReference type="STRING" id="1385369.N825_17610"/>
<dbReference type="RefSeq" id="WP_037458840.1">
    <property type="nucleotide sequence ID" value="NZ_AVFL01000026.1"/>
</dbReference>
<keyword evidence="4" id="KW-0812">Transmembrane</keyword>
<evidence type="ECO:0008006" key="9">
    <source>
        <dbReference type="Google" id="ProtNLM"/>
    </source>
</evidence>
<sequence length="558" mass="59023">MGNLTLRAKMHAALAALAVLIIGLGVFTVERMAVVNDQSTILSEIWMPRANLLNAVNTATSDYRIAEATHIISTTDALMARAEQDLDRIGKDIDQRLSAYAGYDLDIHERDGITRVQREWRDYIKKSGEMLALSRRNENEAAAEAFRTTKGDFDAFSETLLELVTLDTRYGAKASEEGDAIYAFSRAIVISVLTLVVAALVGVVLFFEKAVAAAMMRITGTMTRLAADDLTVEVAGRERGDEIGHMAKAVQVFKENAEQRKLLEAREREELAARLKRMETMDRLIAGFDQSMSGILRTVSSAATELDSTAQSMGAIAEETSRQATASAAAAEQTSVNVQTVAAAAEEMSGSLGEISRQVTRSTGIANQAVSEAEQTNATIQGLADAANRIGEVVDLIADIASQTNLLALNATIEAARAGESGKGFAVVASEVKSLATRTGKATEEISAQILSMQQATGGAVGAIRGIGTTINSINEITTAISAAVEEQTAATAEISRNVTQAAAGTQEVSSTIIQVTEASAQTGTAATQVQGAAGELSQQSELLRGEVERFLAGIRAA</sequence>
<keyword evidence="4" id="KW-0472">Membrane</keyword>
<dbReference type="EMBL" id="AVFL01000026">
    <property type="protein sequence ID" value="EWY37427.1"/>
    <property type="molecule type" value="Genomic_DNA"/>
</dbReference>
<protein>
    <recommendedName>
        <fullName evidence="9">Methyl-accepting chemotaxis protein</fullName>
    </recommendedName>
</protein>
<dbReference type="Gene3D" id="1.10.287.950">
    <property type="entry name" value="Methyl-accepting chemotaxis protein"/>
    <property type="match status" value="1"/>
</dbReference>
<dbReference type="OrthoDB" id="9814202at2"/>
<reference evidence="7 8" key="1">
    <citation type="submission" date="2013-08" db="EMBL/GenBank/DDBJ databases">
        <title>The genome sequence of Skermanella stibiiresistens.</title>
        <authorList>
            <person name="Zhu W."/>
            <person name="Wang G."/>
        </authorList>
    </citation>
    <scope>NUCLEOTIDE SEQUENCE [LARGE SCALE GENOMIC DNA]</scope>
    <source>
        <strain evidence="7 8">SB22</strain>
    </source>
</reference>
<dbReference type="GO" id="GO:0006935">
    <property type="term" value="P:chemotaxis"/>
    <property type="evidence" value="ECO:0007669"/>
    <property type="project" value="InterPro"/>
</dbReference>
<evidence type="ECO:0000256" key="4">
    <source>
        <dbReference type="SAM" id="Phobius"/>
    </source>
</evidence>
<keyword evidence="4" id="KW-1133">Transmembrane helix</keyword>
<evidence type="ECO:0000313" key="8">
    <source>
        <dbReference type="Proteomes" id="UP000019486"/>
    </source>
</evidence>
<dbReference type="InterPro" id="IPR004089">
    <property type="entry name" value="MCPsignal_dom"/>
</dbReference>
<feature type="domain" description="HAMP" evidence="6">
    <location>
        <begin position="209"/>
        <end position="262"/>
    </location>
</feature>
<feature type="domain" description="Methyl-accepting transducer" evidence="5">
    <location>
        <begin position="302"/>
        <end position="538"/>
    </location>
</feature>
<comment type="similarity">
    <text evidence="2">Belongs to the methyl-accepting chemotaxis (MCP) protein family.</text>
</comment>
<dbReference type="PANTHER" id="PTHR32089:SF112">
    <property type="entry name" value="LYSOZYME-LIKE PROTEIN-RELATED"/>
    <property type="match status" value="1"/>
</dbReference>
<dbReference type="InterPro" id="IPR024478">
    <property type="entry name" value="HlyB_4HB_MCP"/>
</dbReference>
<dbReference type="Proteomes" id="UP000019486">
    <property type="component" value="Unassembled WGS sequence"/>
</dbReference>
<dbReference type="GO" id="GO:0004888">
    <property type="term" value="F:transmembrane signaling receptor activity"/>
    <property type="evidence" value="ECO:0007669"/>
    <property type="project" value="InterPro"/>
</dbReference>
<proteinExistence type="inferred from homology"/>
<dbReference type="PROSITE" id="PS50111">
    <property type="entry name" value="CHEMOTAXIS_TRANSDUC_2"/>
    <property type="match status" value="1"/>
</dbReference>
<dbReference type="GO" id="GO:0007165">
    <property type="term" value="P:signal transduction"/>
    <property type="evidence" value="ECO:0007669"/>
    <property type="project" value="UniProtKB-KW"/>
</dbReference>
<gene>
    <name evidence="7" type="ORF">N825_17610</name>
</gene>
<dbReference type="AlphaFoldDB" id="W9GYA7"/>
<dbReference type="SMART" id="SM00283">
    <property type="entry name" value="MA"/>
    <property type="match status" value="1"/>
</dbReference>
<evidence type="ECO:0000256" key="2">
    <source>
        <dbReference type="ARBA" id="ARBA00029447"/>
    </source>
</evidence>
<keyword evidence="8" id="KW-1185">Reference proteome</keyword>
<evidence type="ECO:0000313" key="7">
    <source>
        <dbReference type="EMBL" id="EWY37427.1"/>
    </source>
</evidence>
<dbReference type="InterPro" id="IPR003660">
    <property type="entry name" value="HAMP_dom"/>
</dbReference>
<evidence type="ECO:0000259" key="5">
    <source>
        <dbReference type="PROSITE" id="PS50111"/>
    </source>
</evidence>
<feature type="transmembrane region" description="Helical" evidence="4">
    <location>
        <begin position="187"/>
        <end position="207"/>
    </location>
</feature>